<accession>A0ABS8JHM3</accession>
<dbReference type="SMART" id="SM00257">
    <property type="entry name" value="LysM"/>
    <property type="match status" value="1"/>
</dbReference>
<dbReference type="InterPro" id="IPR036779">
    <property type="entry name" value="LysM_dom_sf"/>
</dbReference>
<dbReference type="Gene3D" id="3.10.350.10">
    <property type="entry name" value="LysM domain"/>
    <property type="match status" value="1"/>
</dbReference>
<dbReference type="PANTHER" id="PTHR34700:SF4">
    <property type="entry name" value="PHAGE-LIKE ELEMENT PBSX PROTEIN XKDP"/>
    <property type="match status" value="1"/>
</dbReference>
<gene>
    <name evidence="3" type="ORF">LK996_08410</name>
</gene>
<keyword evidence="4" id="KW-1185">Reference proteome</keyword>
<dbReference type="InterPro" id="IPR052196">
    <property type="entry name" value="Bact_Kbp"/>
</dbReference>
<feature type="domain" description="LysM" evidence="2">
    <location>
        <begin position="49"/>
        <end position="98"/>
    </location>
</feature>
<dbReference type="SUPFAM" id="SSF54106">
    <property type="entry name" value="LysM domain"/>
    <property type="match status" value="1"/>
</dbReference>
<feature type="region of interest" description="Disordered" evidence="1">
    <location>
        <begin position="1"/>
        <end position="40"/>
    </location>
</feature>
<dbReference type="EMBL" id="JAJGAK010000001">
    <property type="protein sequence ID" value="MCC8363096.1"/>
    <property type="molecule type" value="Genomic_DNA"/>
</dbReference>
<dbReference type="Proteomes" id="UP001165293">
    <property type="component" value="Unassembled WGS sequence"/>
</dbReference>
<dbReference type="Pfam" id="PF01476">
    <property type="entry name" value="LysM"/>
    <property type="match status" value="1"/>
</dbReference>
<reference evidence="3" key="1">
    <citation type="submission" date="2021-10" db="EMBL/GenBank/DDBJ databases">
        <authorList>
            <person name="Lyu M."/>
            <person name="Wang X."/>
            <person name="Meng X."/>
            <person name="Xu K."/>
        </authorList>
    </citation>
    <scope>NUCLEOTIDE SEQUENCE</scope>
    <source>
        <strain evidence="3">A6</strain>
    </source>
</reference>
<dbReference type="CDD" id="cd00118">
    <property type="entry name" value="LysM"/>
    <property type="match status" value="1"/>
</dbReference>
<name>A0ABS8JHM3_9GAMM</name>
<proteinExistence type="predicted"/>
<dbReference type="InterPro" id="IPR018392">
    <property type="entry name" value="LysM"/>
</dbReference>
<organism evidence="3 4">
    <name type="scientific">Noviluteimonas lactosilytica</name>
    <dbReference type="NCBI Taxonomy" id="2888523"/>
    <lineage>
        <taxon>Bacteria</taxon>
        <taxon>Pseudomonadati</taxon>
        <taxon>Pseudomonadota</taxon>
        <taxon>Gammaproteobacteria</taxon>
        <taxon>Lysobacterales</taxon>
        <taxon>Lysobacteraceae</taxon>
        <taxon>Noviluteimonas</taxon>
    </lineage>
</organism>
<dbReference type="PANTHER" id="PTHR34700">
    <property type="entry name" value="POTASSIUM BINDING PROTEIN KBP"/>
    <property type="match status" value="1"/>
</dbReference>
<sequence length="113" mass="12212">MTNERKPGVPDFSGVKGTVRGNEGEIPEKPDFSGVTGTVRGEGIAPEETTYTVKKGDTLSHIAKDHYGRASKWKAIFDANRDQLDDPDRIQPGQVLKIPAIDLDGDGSPDTPH</sequence>
<evidence type="ECO:0000313" key="4">
    <source>
        <dbReference type="Proteomes" id="UP001165293"/>
    </source>
</evidence>
<feature type="compositionally biased region" description="Basic and acidic residues" evidence="1">
    <location>
        <begin position="22"/>
        <end position="31"/>
    </location>
</feature>
<evidence type="ECO:0000259" key="2">
    <source>
        <dbReference type="PROSITE" id="PS51782"/>
    </source>
</evidence>
<dbReference type="PROSITE" id="PS51782">
    <property type="entry name" value="LYSM"/>
    <property type="match status" value="1"/>
</dbReference>
<dbReference type="RefSeq" id="WP_230526648.1">
    <property type="nucleotide sequence ID" value="NZ_JAJGAK010000001.1"/>
</dbReference>
<evidence type="ECO:0000256" key="1">
    <source>
        <dbReference type="SAM" id="MobiDB-lite"/>
    </source>
</evidence>
<evidence type="ECO:0000313" key="3">
    <source>
        <dbReference type="EMBL" id="MCC8363096.1"/>
    </source>
</evidence>
<comment type="caution">
    <text evidence="3">The sequence shown here is derived from an EMBL/GenBank/DDBJ whole genome shotgun (WGS) entry which is preliminary data.</text>
</comment>
<protein>
    <submittedName>
        <fullName evidence="3">LysM peptidoglycan-binding domain-containing protein</fullName>
    </submittedName>
</protein>